<evidence type="ECO:0000256" key="4">
    <source>
        <dbReference type="ARBA" id="ARBA00012262"/>
    </source>
</evidence>
<dbReference type="Gene3D" id="2.60.120.620">
    <property type="entry name" value="q2cbj1_9rhob like domain"/>
    <property type="match status" value="1"/>
</dbReference>
<keyword evidence="10" id="KW-0223">Dioxygenase</keyword>
<evidence type="ECO:0000256" key="2">
    <source>
        <dbReference type="ARBA" id="ARBA00001962"/>
    </source>
</evidence>
<dbReference type="SUPFAM" id="SSF48439">
    <property type="entry name" value="Protein prenylyltransferase"/>
    <property type="match status" value="1"/>
</dbReference>
<dbReference type="Pfam" id="PF23557">
    <property type="entry name" value="TPR_leprecan"/>
    <property type="match status" value="1"/>
</dbReference>
<accession>A0A210Q3C6</accession>
<dbReference type="Pfam" id="PF13640">
    <property type="entry name" value="2OG-FeII_Oxy_3"/>
    <property type="match status" value="1"/>
</dbReference>
<evidence type="ECO:0000259" key="15">
    <source>
        <dbReference type="PROSITE" id="PS51471"/>
    </source>
</evidence>
<keyword evidence="6" id="KW-0732">Signal</keyword>
<evidence type="ECO:0000256" key="5">
    <source>
        <dbReference type="ARBA" id="ARBA00022723"/>
    </source>
</evidence>
<dbReference type="Gene3D" id="1.25.40.10">
    <property type="entry name" value="Tetratricopeptide repeat domain"/>
    <property type="match status" value="2"/>
</dbReference>
<evidence type="ECO:0000256" key="8">
    <source>
        <dbReference type="ARBA" id="ARBA00022803"/>
    </source>
</evidence>
<dbReference type="PROSITE" id="PS51471">
    <property type="entry name" value="FE2OG_OXY"/>
    <property type="match status" value="1"/>
</dbReference>
<dbReference type="GO" id="GO:0019797">
    <property type="term" value="F:procollagen-proline 3-dioxygenase activity"/>
    <property type="evidence" value="ECO:0007669"/>
    <property type="project" value="UniProtKB-EC"/>
</dbReference>
<dbReference type="AlphaFoldDB" id="A0A210Q3C6"/>
<comment type="caution">
    <text evidence="16">The sequence shown here is derived from an EMBL/GenBank/DDBJ whole genome shotgun (WGS) entry which is preliminary data.</text>
</comment>
<organism evidence="16 17">
    <name type="scientific">Mizuhopecten yessoensis</name>
    <name type="common">Japanese scallop</name>
    <name type="synonym">Patinopecten yessoensis</name>
    <dbReference type="NCBI Taxonomy" id="6573"/>
    <lineage>
        <taxon>Eukaryota</taxon>
        <taxon>Metazoa</taxon>
        <taxon>Spiralia</taxon>
        <taxon>Lophotrochozoa</taxon>
        <taxon>Mollusca</taxon>
        <taxon>Bivalvia</taxon>
        <taxon>Autobranchia</taxon>
        <taxon>Pteriomorphia</taxon>
        <taxon>Pectinida</taxon>
        <taxon>Pectinoidea</taxon>
        <taxon>Pectinidae</taxon>
        <taxon>Mizuhopecten</taxon>
    </lineage>
</organism>
<evidence type="ECO:0000256" key="11">
    <source>
        <dbReference type="ARBA" id="ARBA00023002"/>
    </source>
</evidence>
<dbReference type="PANTHER" id="PTHR14049:SF9">
    <property type="entry name" value="PROCOLLAGEN-PROLINE 3-DIOXYGENASE"/>
    <property type="match status" value="1"/>
</dbReference>
<keyword evidence="17" id="KW-1185">Reference proteome</keyword>
<keyword evidence="8" id="KW-0802">TPR repeat</keyword>
<evidence type="ECO:0000256" key="14">
    <source>
        <dbReference type="SAM" id="MobiDB-lite"/>
    </source>
</evidence>
<dbReference type="PANTHER" id="PTHR14049">
    <property type="entry name" value="LEPRECAN 1"/>
    <property type="match status" value="1"/>
</dbReference>
<dbReference type="InterPro" id="IPR039575">
    <property type="entry name" value="P3H"/>
</dbReference>
<evidence type="ECO:0000256" key="6">
    <source>
        <dbReference type="ARBA" id="ARBA00022729"/>
    </source>
</evidence>
<protein>
    <recommendedName>
        <fullName evidence="4">procollagen-proline 3-dioxygenase</fullName>
        <ecNumber evidence="4">1.14.11.7</ecNumber>
    </recommendedName>
</protein>
<dbReference type="GO" id="GO:0032963">
    <property type="term" value="P:collagen metabolic process"/>
    <property type="evidence" value="ECO:0007669"/>
    <property type="project" value="InterPro"/>
</dbReference>
<evidence type="ECO:0000256" key="1">
    <source>
        <dbReference type="ARBA" id="ARBA00001961"/>
    </source>
</evidence>
<dbReference type="FunFam" id="2.60.120.620:FF:000003">
    <property type="entry name" value="Prolyl 3-hydroxylase 2"/>
    <property type="match status" value="1"/>
</dbReference>
<evidence type="ECO:0000256" key="12">
    <source>
        <dbReference type="ARBA" id="ARBA00023004"/>
    </source>
</evidence>
<dbReference type="InterPro" id="IPR044862">
    <property type="entry name" value="Pro_4_hyd_alph_FE2OG_OXY"/>
</dbReference>
<feature type="region of interest" description="Disordered" evidence="14">
    <location>
        <begin position="913"/>
        <end position="932"/>
    </location>
</feature>
<comment type="cofactor">
    <cofactor evidence="2">
        <name>Fe cation</name>
        <dbReference type="ChEBI" id="CHEBI:24875"/>
    </cofactor>
</comment>
<gene>
    <name evidence="16" type="ORF">KP79_PYT18798</name>
</gene>
<dbReference type="EC" id="1.14.11.7" evidence="4"/>
<dbReference type="GO" id="GO:0031418">
    <property type="term" value="F:L-ascorbic acid binding"/>
    <property type="evidence" value="ECO:0007669"/>
    <property type="project" value="InterPro"/>
</dbReference>
<dbReference type="GO" id="GO:0005506">
    <property type="term" value="F:iron ion binding"/>
    <property type="evidence" value="ECO:0007669"/>
    <property type="project" value="InterPro"/>
</dbReference>
<reference evidence="16 17" key="1">
    <citation type="journal article" date="2017" name="Nat. Ecol. Evol.">
        <title>Scallop genome provides insights into evolution of bilaterian karyotype and development.</title>
        <authorList>
            <person name="Wang S."/>
            <person name="Zhang J."/>
            <person name="Jiao W."/>
            <person name="Li J."/>
            <person name="Xun X."/>
            <person name="Sun Y."/>
            <person name="Guo X."/>
            <person name="Huan P."/>
            <person name="Dong B."/>
            <person name="Zhang L."/>
            <person name="Hu X."/>
            <person name="Sun X."/>
            <person name="Wang J."/>
            <person name="Zhao C."/>
            <person name="Wang Y."/>
            <person name="Wang D."/>
            <person name="Huang X."/>
            <person name="Wang R."/>
            <person name="Lv J."/>
            <person name="Li Y."/>
            <person name="Zhang Z."/>
            <person name="Liu B."/>
            <person name="Lu W."/>
            <person name="Hui Y."/>
            <person name="Liang J."/>
            <person name="Zhou Z."/>
            <person name="Hou R."/>
            <person name="Li X."/>
            <person name="Liu Y."/>
            <person name="Li H."/>
            <person name="Ning X."/>
            <person name="Lin Y."/>
            <person name="Zhao L."/>
            <person name="Xing Q."/>
            <person name="Dou J."/>
            <person name="Li Y."/>
            <person name="Mao J."/>
            <person name="Guo H."/>
            <person name="Dou H."/>
            <person name="Li T."/>
            <person name="Mu C."/>
            <person name="Jiang W."/>
            <person name="Fu Q."/>
            <person name="Fu X."/>
            <person name="Miao Y."/>
            <person name="Liu J."/>
            <person name="Yu Q."/>
            <person name="Li R."/>
            <person name="Liao H."/>
            <person name="Li X."/>
            <person name="Kong Y."/>
            <person name="Jiang Z."/>
            <person name="Chourrout D."/>
            <person name="Li R."/>
            <person name="Bao Z."/>
        </authorList>
    </citation>
    <scope>NUCLEOTIDE SEQUENCE [LARGE SCALE GENOMIC DNA]</scope>
    <source>
        <strain evidence="16 17">PY_sf001</strain>
    </source>
</reference>
<dbReference type="InterPro" id="IPR005123">
    <property type="entry name" value="Oxoglu/Fe-dep_dioxygenase_dom"/>
</dbReference>
<dbReference type="InterPro" id="IPR006620">
    <property type="entry name" value="Pro_4_hyd_alph"/>
</dbReference>
<dbReference type="STRING" id="6573.A0A210Q3C6"/>
<evidence type="ECO:0000256" key="9">
    <source>
        <dbReference type="ARBA" id="ARBA00022824"/>
    </source>
</evidence>
<dbReference type="OrthoDB" id="8517835at2759"/>
<keyword evidence="13" id="KW-0325">Glycoprotein</keyword>
<dbReference type="InterPro" id="IPR056585">
    <property type="entry name" value="Leprecan_dom"/>
</dbReference>
<dbReference type="SMART" id="SM00702">
    <property type="entry name" value="P4Hc"/>
    <property type="match status" value="1"/>
</dbReference>
<dbReference type="EMBL" id="NEDP02005138">
    <property type="protein sequence ID" value="OWF43251.1"/>
    <property type="molecule type" value="Genomic_DNA"/>
</dbReference>
<keyword evidence="5" id="KW-0479">Metal-binding</keyword>
<feature type="domain" description="Fe2OG dioxygenase" evidence="15">
    <location>
        <begin position="784"/>
        <end position="895"/>
    </location>
</feature>
<keyword evidence="12" id="KW-0408">Iron</keyword>
<proteinExistence type="inferred from homology"/>
<sequence length="932" mass="107149">MAVERCKSFVNYVSWAVCVMIILSSVKLGSCLSDDPQMTFDKLFTIGITAYEEEDWQACVRNMERAQDDFNFYKQTILDCRISCRNKFTPSKKSDTESLDKETVDSLGFLKFYEQIIFESDCVKRCRLNIFGERPEKVPRNVLKNFENRLAYSYLQYCYYKVDRMADATSAAYTFFLKNPDHQDTIDNIQSYRKEFGVKDNEIVDMERKQYKVYRGEGEKAYHAGDWDGVIEYFERALQEYYLEDERCRADCEGQYEHERDPDFIHAVADHYISVLQCQVGCVDVLSKIYVQQQPNYFAEHFHYLQYAYYKKQYNDRAVEATGTYLLFIPDNEDMQANRRYYIQNLGYHEAHFTPRKEALQYYKRQQMMEKMLEFVNVKYFTEMYDDEDDDIDMEKGDDQMAEEDLMNEVEKNKKNDPKLDGQEFYMKIFEKIGMKILAGKEDLKGSRFLAKGFTREGQCIELMYMISSIDPDQNGIRQISVVEALELVKKDSDYEMALRTLLKTTELTRHFTGRFFNKTEYFIKDVKLVCRDPVENSADQGPCVPQESGQCVGDTEVSEGYTDNDYISVAYLTDNDDSGIYFFDRWMRKQSSSLPGIKCGHLVGFEAFDRHGILPSKSQRCAMVVTYTSDRSHDNPVVRIAKSFLLSLENQRSASNSSVILQKFEREGTTVVQANAELHGNERVIADGLIDDEACSALIALAKNGAIIGDGYNEKDNFEAVAISPHTDNEIFEGLTIHRAIKLAKSGAVSKESVELYLSASERSRLFVEKFFNLTKPLYFDYTHLVCRTAVEGVQAGRTDLSHPVHGDNCQLNIKDGTCSRAFPAFVQRDYSALMYLNDDFEGGDFFFAHSNTSADVTLKPKCGRIIGFNAAHLHGVNSVTKGQRCAVAMWYTLDPNFKELARIQAQKVLSSMSSENSQDSDAEGSVHEEL</sequence>
<keyword evidence="7" id="KW-0677">Repeat</keyword>
<evidence type="ECO:0000256" key="13">
    <source>
        <dbReference type="ARBA" id="ARBA00023180"/>
    </source>
</evidence>
<dbReference type="Proteomes" id="UP000242188">
    <property type="component" value="Unassembled WGS sequence"/>
</dbReference>
<keyword evidence="9" id="KW-0256">Endoplasmic reticulum</keyword>
<evidence type="ECO:0000313" key="16">
    <source>
        <dbReference type="EMBL" id="OWF43251.1"/>
    </source>
</evidence>
<dbReference type="GO" id="GO:0005783">
    <property type="term" value="C:endoplasmic reticulum"/>
    <property type="evidence" value="ECO:0007669"/>
    <property type="project" value="TreeGrafter"/>
</dbReference>
<comment type="similarity">
    <text evidence="3">Belongs to the leprecan family.</text>
</comment>
<name>A0A210Q3C6_MIZYE</name>
<evidence type="ECO:0000256" key="10">
    <source>
        <dbReference type="ARBA" id="ARBA00022964"/>
    </source>
</evidence>
<evidence type="ECO:0000256" key="3">
    <source>
        <dbReference type="ARBA" id="ARBA00006487"/>
    </source>
</evidence>
<evidence type="ECO:0000256" key="7">
    <source>
        <dbReference type="ARBA" id="ARBA00022737"/>
    </source>
</evidence>
<keyword evidence="11" id="KW-0560">Oxidoreductase</keyword>
<dbReference type="InterPro" id="IPR011990">
    <property type="entry name" value="TPR-like_helical_dom_sf"/>
</dbReference>
<comment type="cofactor">
    <cofactor evidence="1">
        <name>L-ascorbate</name>
        <dbReference type="ChEBI" id="CHEBI:38290"/>
    </cofactor>
</comment>
<evidence type="ECO:0000313" key="17">
    <source>
        <dbReference type="Proteomes" id="UP000242188"/>
    </source>
</evidence>